<gene>
    <name evidence="1" type="ORF">JCM16775_2142</name>
</gene>
<proteinExistence type="predicted"/>
<name>A0A510JLZ5_9FUSO</name>
<protein>
    <submittedName>
        <fullName evidence="1">Uncharacterized protein</fullName>
    </submittedName>
</protein>
<accession>A0A510JLZ5</accession>
<organism evidence="1 2">
    <name type="scientific">Leptotrichia hofstadii</name>
    <dbReference type="NCBI Taxonomy" id="157688"/>
    <lineage>
        <taxon>Bacteria</taxon>
        <taxon>Fusobacteriati</taxon>
        <taxon>Fusobacteriota</taxon>
        <taxon>Fusobacteriia</taxon>
        <taxon>Fusobacteriales</taxon>
        <taxon>Leptotrichiaceae</taxon>
        <taxon>Leptotrichia</taxon>
    </lineage>
</organism>
<reference evidence="1 2" key="1">
    <citation type="submission" date="2019-07" db="EMBL/GenBank/DDBJ databases">
        <title>Complete Genome Sequence of Leptotrichia hofstadii Strain JCM16775.</title>
        <authorList>
            <person name="Watanabe S."/>
            <person name="Cui L."/>
        </authorList>
    </citation>
    <scope>NUCLEOTIDE SEQUENCE [LARGE SCALE GENOMIC DNA]</scope>
    <source>
        <strain evidence="1 2">JCM16775</strain>
    </source>
</reference>
<dbReference type="EMBL" id="AP019823">
    <property type="protein sequence ID" value="BBM39431.1"/>
    <property type="molecule type" value="Genomic_DNA"/>
</dbReference>
<sequence>MPQILQPMASLRHFPALTKNSLCSNSFASTEKCSDGLVRVRFYLKNENYILNYLKILDLYPLLEKFIINSLFKWVLVLNGV</sequence>
<dbReference type="Proteomes" id="UP000321892">
    <property type="component" value="Chromosome"/>
</dbReference>
<keyword evidence="2" id="KW-1185">Reference proteome</keyword>
<evidence type="ECO:0000313" key="2">
    <source>
        <dbReference type="Proteomes" id="UP000321892"/>
    </source>
</evidence>
<evidence type="ECO:0000313" key="1">
    <source>
        <dbReference type="EMBL" id="BBM39431.1"/>
    </source>
</evidence>
<dbReference type="KEGG" id="lhf:JCM16775_2142"/>
<dbReference type="AlphaFoldDB" id="A0A510JLZ5"/>